<protein>
    <submittedName>
        <fullName evidence="1">Uncharacterized protein</fullName>
    </submittedName>
</protein>
<accession>A0A0A8Z600</accession>
<evidence type="ECO:0000313" key="1">
    <source>
        <dbReference type="EMBL" id="JAD34226.1"/>
    </source>
</evidence>
<sequence>MKEQMLIILNTIASRTYRRDIIDPPVNTLGRGYVFSQKPPNEHLNSREDLFIFPYVVNDSFCFNR</sequence>
<organism evidence="1">
    <name type="scientific">Arundo donax</name>
    <name type="common">Giant reed</name>
    <name type="synonym">Donax arundinaceus</name>
    <dbReference type="NCBI Taxonomy" id="35708"/>
    <lineage>
        <taxon>Eukaryota</taxon>
        <taxon>Viridiplantae</taxon>
        <taxon>Streptophyta</taxon>
        <taxon>Embryophyta</taxon>
        <taxon>Tracheophyta</taxon>
        <taxon>Spermatophyta</taxon>
        <taxon>Magnoliopsida</taxon>
        <taxon>Liliopsida</taxon>
        <taxon>Poales</taxon>
        <taxon>Poaceae</taxon>
        <taxon>PACMAD clade</taxon>
        <taxon>Arundinoideae</taxon>
        <taxon>Arundineae</taxon>
        <taxon>Arundo</taxon>
    </lineage>
</organism>
<dbReference type="AlphaFoldDB" id="A0A0A8Z600"/>
<name>A0A0A8Z600_ARUDO</name>
<reference evidence="1" key="1">
    <citation type="submission" date="2014-09" db="EMBL/GenBank/DDBJ databases">
        <authorList>
            <person name="Magalhaes I.L.F."/>
            <person name="Oliveira U."/>
            <person name="Santos F.R."/>
            <person name="Vidigal T.H.D.A."/>
            <person name="Brescovit A.D."/>
            <person name="Santos A.J."/>
        </authorList>
    </citation>
    <scope>NUCLEOTIDE SEQUENCE</scope>
    <source>
        <tissue evidence="1">Shoot tissue taken approximately 20 cm above the soil surface</tissue>
    </source>
</reference>
<reference evidence="1" key="2">
    <citation type="journal article" date="2015" name="Data Brief">
        <title>Shoot transcriptome of the giant reed, Arundo donax.</title>
        <authorList>
            <person name="Barrero R.A."/>
            <person name="Guerrero F.D."/>
            <person name="Moolhuijzen P."/>
            <person name="Goolsby J.A."/>
            <person name="Tidwell J."/>
            <person name="Bellgard S.E."/>
            <person name="Bellgard M.I."/>
        </authorList>
    </citation>
    <scope>NUCLEOTIDE SEQUENCE</scope>
    <source>
        <tissue evidence="1">Shoot tissue taken approximately 20 cm above the soil surface</tissue>
    </source>
</reference>
<dbReference type="EMBL" id="GBRH01263669">
    <property type="protein sequence ID" value="JAD34226.1"/>
    <property type="molecule type" value="Transcribed_RNA"/>
</dbReference>
<proteinExistence type="predicted"/>